<dbReference type="Proteomes" id="UP000319516">
    <property type="component" value="Unassembled WGS sequence"/>
</dbReference>
<reference evidence="3 4" key="1">
    <citation type="submission" date="2019-06" db="EMBL/GenBank/DDBJ databases">
        <title>Sequencing the genomes of 1000 actinobacteria strains.</title>
        <authorList>
            <person name="Klenk H.-P."/>
        </authorList>
    </citation>
    <scope>NUCLEOTIDE SEQUENCE [LARGE SCALE GENOMIC DNA]</scope>
    <source>
        <strain evidence="3 4">DSM 12335</strain>
    </source>
</reference>
<evidence type="ECO:0000313" key="3">
    <source>
        <dbReference type="EMBL" id="TQL50267.1"/>
    </source>
</evidence>
<evidence type="ECO:0000313" key="4">
    <source>
        <dbReference type="Proteomes" id="UP000319516"/>
    </source>
</evidence>
<dbReference type="InterPro" id="IPR025403">
    <property type="entry name" value="TgpA-like_C"/>
</dbReference>
<keyword evidence="1" id="KW-1133">Transmembrane helix</keyword>
<gene>
    <name evidence="3" type="ORF">FB467_1371</name>
</gene>
<evidence type="ECO:0000256" key="1">
    <source>
        <dbReference type="SAM" id="Phobius"/>
    </source>
</evidence>
<feature type="transmembrane region" description="Helical" evidence="1">
    <location>
        <begin position="65"/>
        <end position="85"/>
    </location>
</feature>
<keyword evidence="1" id="KW-0812">Transmembrane</keyword>
<name>A0A542YQD8_9MICO</name>
<feature type="domain" description="Protein-glutamine gamma-glutamyltransferase-like C-terminal" evidence="2">
    <location>
        <begin position="134"/>
        <end position="203"/>
    </location>
</feature>
<keyword evidence="4" id="KW-1185">Reference proteome</keyword>
<protein>
    <submittedName>
        <fullName evidence="3">Uncharacterized protein DUF4129</fullName>
    </submittedName>
</protein>
<accession>A0A542YQD8</accession>
<organism evidence="3 4">
    <name type="scientific">Ornithinicoccus hortensis</name>
    <dbReference type="NCBI Taxonomy" id="82346"/>
    <lineage>
        <taxon>Bacteria</taxon>
        <taxon>Bacillati</taxon>
        <taxon>Actinomycetota</taxon>
        <taxon>Actinomycetes</taxon>
        <taxon>Micrococcales</taxon>
        <taxon>Intrasporangiaceae</taxon>
        <taxon>Ornithinicoccus</taxon>
    </lineage>
</organism>
<sequence>MRPAAVPDVFAGFLDPDRDEARDLLSRELSKSDYHRPESFVRKAVGWLLERIDGLIEILPGSSGLSTLLLGAVLALVLVAVGFAVRGTRRGSRLREPGARPVLDEPGMSAQDYRDRAAAAVRAGDWDAVLLDSYRAIAAGAEERTLLDELPGTTAHEVAVGLRGPFPQHADQIGQAADLFDAVCYGDQHTDQQEAERVRELDRVLARTRPARALVG</sequence>
<comment type="caution">
    <text evidence="3">The sequence shown here is derived from an EMBL/GenBank/DDBJ whole genome shotgun (WGS) entry which is preliminary data.</text>
</comment>
<dbReference type="Pfam" id="PF13559">
    <property type="entry name" value="DUF4129"/>
    <property type="match status" value="1"/>
</dbReference>
<keyword evidence="1" id="KW-0472">Membrane</keyword>
<dbReference type="AlphaFoldDB" id="A0A542YQD8"/>
<proteinExistence type="predicted"/>
<dbReference type="EMBL" id="VFOP01000001">
    <property type="protein sequence ID" value="TQL50267.1"/>
    <property type="molecule type" value="Genomic_DNA"/>
</dbReference>
<evidence type="ECO:0000259" key="2">
    <source>
        <dbReference type="Pfam" id="PF13559"/>
    </source>
</evidence>